<dbReference type="OrthoDB" id="2595667at2"/>
<accession>A0A1J0VUK7</accession>
<name>A0A1J0VUK7_9NOCA</name>
<dbReference type="KEGG" id="nsl:BOX37_19345"/>
<evidence type="ECO:0000313" key="2">
    <source>
        <dbReference type="EMBL" id="APE35744.1"/>
    </source>
</evidence>
<sequence>MTRHWLTLGIPAVYAWIAAVAFSAIAVETIIIYPNVFHDVPASLGEASAFFEVTGPADFFRPLGAATIVAAVASTVLVWRVRAARWWIVGSLLTLIFGEFLFSALYFWPRNEMMFTEGAAVHSSEVLRRAATEFETGHRGRLAMSAVTAGAAFVGFLRVYRDRLVRA</sequence>
<keyword evidence="1" id="KW-0472">Membrane</keyword>
<evidence type="ECO:0000256" key="1">
    <source>
        <dbReference type="SAM" id="Phobius"/>
    </source>
</evidence>
<feature type="transmembrane region" description="Helical" evidence="1">
    <location>
        <begin position="59"/>
        <end position="79"/>
    </location>
</feature>
<reference evidence="2" key="1">
    <citation type="submission" date="2016-11" db="EMBL/GenBank/DDBJ databases">
        <authorList>
            <person name="Jaros S."/>
            <person name="Januszkiewicz K."/>
            <person name="Wedrychowicz H."/>
        </authorList>
    </citation>
    <scope>NUCLEOTIDE SEQUENCE [LARGE SCALE GENOMIC DNA]</scope>
    <source>
        <strain evidence="2">Y48</strain>
    </source>
</reference>
<feature type="transmembrane region" description="Helical" evidence="1">
    <location>
        <begin position="142"/>
        <end position="160"/>
    </location>
</feature>
<protein>
    <submittedName>
        <fullName evidence="2">DUF1772 domain-containing protein</fullName>
    </submittedName>
</protein>
<gene>
    <name evidence="2" type="ORF">BOX37_19345</name>
</gene>
<dbReference type="Proteomes" id="UP000183810">
    <property type="component" value="Chromosome"/>
</dbReference>
<dbReference type="AlphaFoldDB" id="A0A1J0VUK7"/>
<organism evidence="2 3">
    <name type="scientific">Nocardia mangyaensis</name>
    <dbReference type="NCBI Taxonomy" id="2213200"/>
    <lineage>
        <taxon>Bacteria</taxon>
        <taxon>Bacillati</taxon>
        <taxon>Actinomycetota</taxon>
        <taxon>Actinomycetes</taxon>
        <taxon>Mycobacteriales</taxon>
        <taxon>Nocardiaceae</taxon>
        <taxon>Nocardia</taxon>
    </lineage>
</organism>
<keyword evidence="1" id="KW-1133">Transmembrane helix</keyword>
<proteinExistence type="predicted"/>
<evidence type="ECO:0000313" key="3">
    <source>
        <dbReference type="Proteomes" id="UP000183810"/>
    </source>
</evidence>
<keyword evidence="3" id="KW-1185">Reference proteome</keyword>
<feature type="transmembrane region" description="Helical" evidence="1">
    <location>
        <begin position="12"/>
        <end position="33"/>
    </location>
</feature>
<keyword evidence="1" id="KW-0812">Transmembrane</keyword>
<feature type="transmembrane region" description="Helical" evidence="1">
    <location>
        <begin position="86"/>
        <end position="108"/>
    </location>
</feature>
<dbReference type="RefSeq" id="WP_071928931.1">
    <property type="nucleotide sequence ID" value="NZ_CP018082.1"/>
</dbReference>
<dbReference type="EMBL" id="CP018082">
    <property type="protein sequence ID" value="APE35744.1"/>
    <property type="molecule type" value="Genomic_DNA"/>
</dbReference>